<protein>
    <submittedName>
        <fullName evidence="4">HTH-type transcriptional regulator TtgR</fullName>
    </submittedName>
</protein>
<evidence type="ECO:0000259" key="3">
    <source>
        <dbReference type="PROSITE" id="PS50977"/>
    </source>
</evidence>
<evidence type="ECO:0000256" key="2">
    <source>
        <dbReference type="PROSITE-ProRule" id="PRU00335"/>
    </source>
</evidence>
<feature type="domain" description="HTH tetR-type" evidence="3">
    <location>
        <begin position="16"/>
        <end position="76"/>
    </location>
</feature>
<accession>A0A433SA84</accession>
<evidence type="ECO:0000313" key="4">
    <source>
        <dbReference type="EMBL" id="RUS65648.1"/>
    </source>
</evidence>
<dbReference type="SUPFAM" id="SSF48498">
    <property type="entry name" value="Tetracyclin repressor-like, C-terminal domain"/>
    <property type="match status" value="1"/>
</dbReference>
<dbReference type="PANTHER" id="PTHR30055">
    <property type="entry name" value="HTH-TYPE TRANSCRIPTIONAL REGULATOR RUTR"/>
    <property type="match status" value="1"/>
</dbReference>
<dbReference type="InterPro" id="IPR036271">
    <property type="entry name" value="Tet_transcr_reg_TetR-rel_C_sf"/>
</dbReference>
<dbReference type="GO" id="GO:0000976">
    <property type="term" value="F:transcription cis-regulatory region binding"/>
    <property type="evidence" value="ECO:0007669"/>
    <property type="project" value="TreeGrafter"/>
</dbReference>
<comment type="caution">
    <text evidence="4">The sequence shown here is derived from an EMBL/GenBank/DDBJ whole genome shotgun (WGS) entry which is preliminary data.</text>
</comment>
<dbReference type="InterPro" id="IPR009057">
    <property type="entry name" value="Homeodomain-like_sf"/>
</dbReference>
<feature type="DNA-binding region" description="H-T-H motif" evidence="2">
    <location>
        <begin position="39"/>
        <end position="58"/>
    </location>
</feature>
<evidence type="ECO:0000313" key="5">
    <source>
        <dbReference type="Proteomes" id="UP000286947"/>
    </source>
</evidence>
<dbReference type="EMBL" id="PQSP01000010">
    <property type="protein sequence ID" value="RUS65648.1"/>
    <property type="molecule type" value="Genomic_DNA"/>
</dbReference>
<dbReference type="InterPro" id="IPR050109">
    <property type="entry name" value="HTH-type_TetR-like_transc_reg"/>
</dbReference>
<name>A0A433SA84_9BURK</name>
<organism evidence="4 5">
    <name type="scientific">Saezia sanguinis</name>
    <dbReference type="NCBI Taxonomy" id="1965230"/>
    <lineage>
        <taxon>Bacteria</taxon>
        <taxon>Pseudomonadati</taxon>
        <taxon>Pseudomonadota</taxon>
        <taxon>Betaproteobacteria</taxon>
        <taxon>Burkholderiales</taxon>
        <taxon>Saeziaceae</taxon>
        <taxon>Saezia</taxon>
    </lineage>
</organism>
<reference evidence="4 5" key="1">
    <citation type="submission" date="2018-01" db="EMBL/GenBank/DDBJ databases">
        <title>Saezia sanguinis gen. nov., sp. nov., in the order Burkholderiales isolated from human blood.</title>
        <authorList>
            <person name="Medina-Pascual M.J."/>
            <person name="Valdezate S."/>
            <person name="Monzon S."/>
            <person name="Cuesta I."/>
            <person name="Carrasco G."/>
            <person name="Villalon P."/>
            <person name="Saez-Nieto J.A."/>
        </authorList>
    </citation>
    <scope>NUCLEOTIDE SEQUENCE [LARGE SCALE GENOMIC DNA]</scope>
    <source>
        <strain evidence="4 5">CNM695-12</strain>
    </source>
</reference>
<keyword evidence="1 2" id="KW-0238">DNA-binding</keyword>
<dbReference type="PROSITE" id="PS50977">
    <property type="entry name" value="HTH_TETR_2"/>
    <property type="match status" value="1"/>
</dbReference>
<dbReference type="SUPFAM" id="SSF46689">
    <property type="entry name" value="Homeodomain-like"/>
    <property type="match status" value="1"/>
</dbReference>
<dbReference type="InterPro" id="IPR001647">
    <property type="entry name" value="HTH_TetR"/>
</dbReference>
<keyword evidence="5" id="KW-1185">Reference proteome</keyword>
<gene>
    <name evidence="4" type="primary">ttgR</name>
    <name evidence="4" type="ORF">CUZ56_02734</name>
</gene>
<sequence length="198" mass="22260">MKQHAENAYQRKKQPERVRAQLLEACAHMILAQGVAGLTLDAVAQMAGVSKGGLLHHFASKQALLDALYNELLEQMDAQVSNAMKKDPLPFGSFSRAYITVNTTGSSQKKQARLIEVMMLESLSQEKMRQCWDTWLEQRLQKSGPEERSAHLMLARYAADGLWLNDLMHTAQPGARQRKSIIRQLLAMTLPAQETEQT</sequence>
<dbReference type="RefSeq" id="WP_162615358.1">
    <property type="nucleotide sequence ID" value="NZ_PQSP01000010.1"/>
</dbReference>
<evidence type="ECO:0000256" key="1">
    <source>
        <dbReference type="ARBA" id="ARBA00023125"/>
    </source>
</evidence>
<dbReference type="GO" id="GO:0003700">
    <property type="term" value="F:DNA-binding transcription factor activity"/>
    <property type="evidence" value="ECO:0007669"/>
    <property type="project" value="TreeGrafter"/>
</dbReference>
<dbReference type="PANTHER" id="PTHR30055:SF148">
    <property type="entry name" value="TETR-FAMILY TRANSCRIPTIONAL REGULATOR"/>
    <property type="match status" value="1"/>
</dbReference>
<dbReference type="AlphaFoldDB" id="A0A433SA84"/>
<dbReference type="Pfam" id="PF17937">
    <property type="entry name" value="TetR_C_28"/>
    <property type="match status" value="1"/>
</dbReference>
<dbReference type="Gene3D" id="1.10.357.10">
    <property type="entry name" value="Tetracycline Repressor, domain 2"/>
    <property type="match status" value="1"/>
</dbReference>
<dbReference type="Proteomes" id="UP000286947">
    <property type="component" value="Unassembled WGS sequence"/>
</dbReference>
<proteinExistence type="predicted"/>
<dbReference type="Pfam" id="PF00440">
    <property type="entry name" value="TetR_N"/>
    <property type="match status" value="1"/>
</dbReference>
<dbReference type="PRINTS" id="PR00455">
    <property type="entry name" value="HTHTETR"/>
</dbReference>
<dbReference type="InterPro" id="IPR041479">
    <property type="entry name" value="TetR_CgmR_C"/>
</dbReference>